<accession>A0ABY1P2H4</accession>
<feature type="transmembrane region" description="Helical" evidence="1">
    <location>
        <begin position="5"/>
        <end position="24"/>
    </location>
</feature>
<protein>
    <submittedName>
        <fullName evidence="2">Uncharacterized protein</fullName>
    </submittedName>
</protein>
<dbReference type="Proteomes" id="UP001157960">
    <property type="component" value="Unassembled WGS sequence"/>
</dbReference>
<keyword evidence="1" id="KW-1133">Transmembrane helix</keyword>
<keyword evidence="1" id="KW-0472">Membrane</keyword>
<reference evidence="2 3" key="1">
    <citation type="submission" date="2017-05" db="EMBL/GenBank/DDBJ databases">
        <authorList>
            <person name="Varghese N."/>
            <person name="Submissions S."/>
        </authorList>
    </citation>
    <scope>NUCLEOTIDE SEQUENCE [LARGE SCALE GENOMIC DNA]</scope>
    <source>
        <strain evidence="2 3">DSM 28214</strain>
    </source>
</reference>
<dbReference type="EMBL" id="FXTZ01000007">
    <property type="protein sequence ID" value="SMP23569.1"/>
    <property type="molecule type" value="Genomic_DNA"/>
</dbReference>
<gene>
    <name evidence="2" type="ORF">SAMN06264346_107128</name>
</gene>
<keyword evidence="1" id="KW-0812">Transmembrane</keyword>
<sequence>MKKIYYYPGLISALLIPVLFWYYINPYIDNTKYNVVDIGIPAKLREDKSNDLYSFESVRNWDYKKIKVDPSKAKENSKFYVSEIKALQKRNKKNTGIEFILENNNTYGDFVSLLNDMAIAKQETYALDLEITGHVFAIVNYKSPTTEGEEIDCLLCHDKIYTFVEVKPDFKQYYLSIFQNLSKLPNGAYYIFFGFLLFLNISMLSIKEKFQIRRLRLL</sequence>
<feature type="transmembrane region" description="Helical" evidence="1">
    <location>
        <begin position="187"/>
        <end position="206"/>
    </location>
</feature>
<name>A0ABY1P2H4_9FLAO</name>
<evidence type="ECO:0000256" key="1">
    <source>
        <dbReference type="SAM" id="Phobius"/>
    </source>
</evidence>
<organism evidence="2 3">
    <name type="scientific">Chryseobacterium profundimaris</name>
    <dbReference type="NCBI Taxonomy" id="1387275"/>
    <lineage>
        <taxon>Bacteria</taxon>
        <taxon>Pseudomonadati</taxon>
        <taxon>Bacteroidota</taxon>
        <taxon>Flavobacteriia</taxon>
        <taxon>Flavobacteriales</taxon>
        <taxon>Weeksellaceae</taxon>
        <taxon>Chryseobacterium group</taxon>
        <taxon>Chryseobacterium</taxon>
    </lineage>
</organism>
<evidence type="ECO:0000313" key="2">
    <source>
        <dbReference type="EMBL" id="SMP23569.1"/>
    </source>
</evidence>
<dbReference type="RefSeq" id="WP_283422402.1">
    <property type="nucleotide sequence ID" value="NZ_FXTZ01000007.1"/>
</dbReference>
<proteinExistence type="predicted"/>
<keyword evidence="3" id="KW-1185">Reference proteome</keyword>
<evidence type="ECO:0000313" key="3">
    <source>
        <dbReference type="Proteomes" id="UP001157960"/>
    </source>
</evidence>
<comment type="caution">
    <text evidence="2">The sequence shown here is derived from an EMBL/GenBank/DDBJ whole genome shotgun (WGS) entry which is preliminary data.</text>
</comment>